<comment type="catalytic activity">
    <reaction evidence="11 13">
        <text>apo-[ACP] + CoA = holo-[ACP] + adenosine 3',5'-bisphosphate + H(+)</text>
        <dbReference type="Rhea" id="RHEA:12068"/>
        <dbReference type="Rhea" id="RHEA-COMP:9685"/>
        <dbReference type="Rhea" id="RHEA-COMP:9690"/>
        <dbReference type="ChEBI" id="CHEBI:15378"/>
        <dbReference type="ChEBI" id="CHEBI:29999"/>
        <dbReference type="ChEBI" id="CHEBI:57287"/>
        <dbReference type="ChEBI" id="CHEBI:58343"/>
        <dbReference type="ChEBI" id="CHEBI:64479"/>
        <dbReference type="EC" id="2.7.8.7"/>
    </reaction>
</comment>
<dbReference type="InterPro" id="IPR002582">
    <property type="entry name" value="ACPS"/>
</dbReference>
<dbReference type="EC" id="2.7.8.7" evidence="13"/>
<dbReference type="EMBL" id="LAZL01000027">
    <property type="protein sequence ID" value="KMT64283.1"/>
    <property type="molecule type" value="Genomic_DNA"/>
</dbReference>
<dbReference type="GO" id="GO:0006633">
    <property type="term" value="P:fatty acid biosynthetic process"/>
    <property type="evidence" value="ECO:0007669"/>
    <property type="project" value="UniProtKB-UniRule"/>
</dbReference>
<evidence type="ECO:0000256" key="9">
    <source>
        <dbReference type="ARBA" id="ARBA00023098"/>
    </source>
</evidence>
<evidence type="ECO:0000256" key="5">
    <source>
        <dbReference type="ARBA" id="ARBA00022679"/>
    </source>
</evidence>
<evidence type="ECO:0000256" key="6">
    <source>
        <dbReference type="ARBA" id="ARBA00022723"/>
    </source>
</evidence>
<keyword evidence="4 13" id="KW-0444">Lipid biosynthesis</keyword>
<evidence type="ECO:0000313" key="16">
    <source>
        <dbReference type="Proteomes" id="UP000037600"/>
    </source>
</evidence>
<dbReference type="InterPro" id="IPR050559">
    <property type="entry name" value="P-Pant_transferase_sf"/>
</dbReference>
<dbReference type="GO" id="GO:0008897">
    <property type="term" value="F:holo-[acyl-carrier-protein] synthase activity"/>
    <property type="evidence" value="ECO:0007669"/>
    <property type="project" value="UniProtKB-UniRule"/>
</dbReference>
<dbReference type="GO" id="GO:0000287">
    <property type="term" value="F:magnesium ion binding"/>
    <property type="evidence" value="ECO:0007669"/>
    <property type="project" value="UniProtKB-UniRule"/>
</dbReference>
<name>A0A0J8GUB5_9ALTE</name>
<comment type="similarity">
    <text evidence="13">Belongs to the P-Pant transferase superfamily. AcpS family.</text>
</comment>
<dbReference type="InterPro" id="IPR037143">
    <property type="entry name" value="4-PPantetheinyl_Trfase_dom_sf"/>
</dbReference>
<evidence type="ECO:0000259" key="14">
    <source>
        <dbReference type="Pfam" id="PF01648"/>
    </source>
</evidence>
<dbReference type="FunFam" id="3.90.470.20:FF:000001">
    <property type="entry name" value="Holo-[acyl-carrier-protein] synthase"/>
    <property type="match status" value="1"/>
</dbReference>
<evidence type="ECO:0000256" key="11">
    <source>
        <dbReference type="ARBA" id="ARBA00050875"/>
    </source>
</evidence>
<sequence length="126" mass="13581">MILGLGNDIVEIKRFDNANLLALAKRVLTPNELNIFGEHKQAIAYLAKRWAAKEAAAKAVGTGIACGVSFQNFEITNDERGKPVLLVSGQAEKILSDLAQGKVVKSLISLSDEQSYAFATVIFESS</sequence>
<dbReference type="RefSeq" id="WP_048694200.1">
    <property type="nucleotide sequence ID" value="NZ_KQ130499.1"/>
</dbReference>
<gene>
    <name evidence="13" type="primary">acpS</name>
    <name evidence="15" type="ORF">XM47_14885</name>
</gene>
<keyword evidence="8 13" id="KW-0460">Magnesium</keyword>
<comment type="similarity">
    <text evidence="2">Belongs to the P-Pant transferase superfamily. Gsp/Sfp/HetI/AcpT family.</text>
</comment>
<dbReference type="HAMAP" id="MF_00101">
    <property type="entry name" value="AcpS"/>
    <property type="match status" value="1"/>
</dbReference>
<dbReference type="PANTHER" id="PTHR12215:SF10">
    <property type="entry name" value="L-AMINOADIPATE-SEMIALDEHYDE DEHYDROGENASE-PHOSPHOPANTETHEINYL TRANSFERASE"/>
    <property type="match status" value="1"/>
</dbReference>
<dbReference type="OrthoDB" id="517356at2"/>
<evidence type="ECO:0000256" key="2">
    <source>
        <dbReference type="ARBA" id="ARBA00010990"/>
    </source>
</evidence>
<evidence type="ECO:0000256" key="4">
    <source>
        <dbReference type="ARBA" id="ARBA00022516"/>
    </source>
</evidence>
<feature type="domain" description="4'-phosphopantetheinyl transferase" evidence="14">
    <location>
        <begin position="4"/>
        <end position="98"/>
    </location>
</feature>
<dbReference type="Gene3D" id="3.90.470.20">
    <property type="entry name" value="4'-phosphopantetheinyl transferase domain"/>
    <property type="match status" value="1"/>
</dbReference>
<accession>A0A0J8GUB5</accession>
<evidence type="ECO:0000256" key="8">
    <source>
        <dbReference type="ARBA" id="ARBA00022842"/>
    </source>
</evidence>
<protein>
    <recommendedName>
        <fullName evidence="13">Holo-[acyl-carrier-protein] synthase</fullName>
        <shortName evidence="13">Holo-ACP synthase</shortName>
        <ecNumber evidence="13">2.7.8.7</ecNumber>
    </recommendedName>
    <alternativeName>
        <fullName evidence="13">4'-phosphopantetheinyl transferase AcpS</fullName>
    </alternativeName>
</protein>
<keyword evidence="3 13" id="KW-0963">Cytoplasm</keyword>
<comment type="caution">
    <text evidence="15">The sequence shown here is derived from an EMBL/GenBank/DDBJ whole genome shotgun (WGS) entry which is preliminary data.</text>
</comment>
<dbReference type="PATRIC" id="fig|1513271.3.peg.3064"/>
<keyword evidence="10 13" id="KW-0275">Fatty acid biosynthesis</keyword>
<keyword evidence="16" id="KW-1185">Reference proteome</keyword>
<dbReference type="NCBIfam" id="TIGR00556">
    <property type="entry name" value="pantethn_trn"/>
    <property type="match status" value="1"/>
</dbReference>
<dbReference type="Proteomes" id="UP000037600">
    <property type="component" value="Unassembled WGS sequence"/>
</dbReference>
<evidence type="ECO:0000256" key="7">
    <source>
        <dbReference type="ARBA" id="ARBA00022832"/>
    </source>
</evidence>
<reference evidence="15 16" key="1">
    <citation type="submission" date="2015-04" db="EMBL/GenBank/DDBJ databases">
        <title>Draft Genome Sequence of the Novel Agar-Digesting Marine Bacterium Q1.</title>
        <authorList>
            <person name="Li Y."/>
            <person name="Li D."/>
            <person name="Chen G."/>
            <person name="Du Z."/>
        </authorList>
    </citation>
    <scope>NUCLEOTIDE SEQUENCE [LARGE SCALE GENOMIC DNA]</scope>
    <source>
        <strain evidence="15 16">Q1</strain>
    </source>
</reference>
<keyword evidence="6 13" id="KW-0479">Metal-binding</keyword>
<evidence type="ECO:0000256" key="13">
    <source>
        <dbReference type="HAMAP-Rule" id="MF_00101"/>
    </source>
</evidence>
<dbReference type="SUPFAM" id="SSF56214">
    <property type="entry name" value="4'-phosphopantetheinyl transferase"/>
    <property type="match status" value="1"/>
</dbReference>
<feature type="binding site" evidence="13">
    <location>
        <position position="54"/>
    </location>
    <ligand>
        <name>Mg(2+)</name>
        <dbReference type="ChEBI" id="CHEBI:18420"/>
    </ligand>
</feature>
<comment type="cofactor">
    <cofactor evidence="1 13">
        <name>Mg(2+)</name>
        <dbReference type="ChEBI" id="CHEBI:18420"/>
    </cofactor>
</comment>
<evidence type="ECO:0000313" key="15">
    <source>
        <dbReference type="EMBL" id="KMT64283.1"/>
    </source>
</evidence>
<comment type="function">
    <text evidence="13">Transfers the 4'-phosphopantetheine moiety from coenzyme A to a Ser of acyl-carrier-protein.</text>
</comment>
<comment type="function">
    <text evidence="12">Transfers the 4'-phosphopantetheine moiety from coenzyme A to the 'Ser-36' of acyl-carrier-protein.</text>
</comment>
<evidence type="ECO:0000256" key="12">
    <source>
        <dbReference type="ARBA" id="ARBA00054726"/>
    </source>
</evidence>
<dbReference type="GO" id="GO:0005829">
    <property type="term" value="C:cytosol"/>
    <property type="evidence" value="ECO:0007669"/>
    <property type="project" value="TreeGrafter"/>
</dbReference>
<keyword evidence="7 13" id="KW-0276">Fatty acid metabolism</keyword>
<keyword evidence="5 13" id="KW-0808">Transferase</keyword>
<dbReference type="InterPro" id="IPR004568">
    <property type="entry name" value="Ppantetheine-prot_Trfase_dom"/>
</dbReference>
<organism evidence="15 16">
    <name type="scientific">Catenovulum maritimum</name>
    <dbReference type="NCBI Taxonomy" id="1513271"/>
    <lineage>
        <taxon>Bacteria</taxon>
        <taxon>Pseudomonadati</taxon>
        <taxon>Pseudomonadota</taxon>
        <taxon>Gammaproteobacteria</taxon>
        <taxon>Alteromonadales</taxon>
        <taxon>Alteromonadaceae</taxon>
        <taxon>Catenovulum</taxon>
    </lineage>
</organism>
<dbReference type="Pfam" id="PF01648">
    <property type="entry name" value="ACPS"/>
    <property type="match status" value="1"/>
</dbReference>
<feature type="binding site" evidence="13">
    <location>
        <position position="8"/>
    </location>
    <ligand>
        <name>Mg(2+)</name>
        <dbReference type="ChEBI" id="CHEBI:18420"/>
    </ligand>
</feature>
<keyword evidence="9 13" id="KW-0443">Lipid metabolism</keyword>
<dbReference type="GO" id="GO:0019878">
    <property type="term" value="P:lysine biosynthetic process via aminoadipic acid"/>
    <property type="evidence" value="ECO:0007669"/>
    <property type="project" value="TreeGrafter"/>
</dbReference>
<dbReference type="PANTHER" id="PTHR12215">
    <property type="entry name" value="PHOSPHOPANTETHEINE TRANSFERASE"/>
    <property type="match status" value="1"/>
</dbReference>
<dbReference type="STRING" id="1513271.XM47_14885"/>
<proteinExistence type="inferred from homology"/>
<evidence type="ECO:0000256" key="10">
    <source>
        <dbReference type="ARBA" id="ARBA00023160"/>
    </source>
</evidence>
<dbReference type="InterPro" id="IPR008278">
    <property type="entry name" value="4-PPantetheinyl_Trfase_dom"/>
</dbReference>
<dbReference type="AlphaFoldDB" id="A0A0J8GUB5"/>
<comment type="subcellular location">
    <subcellularLocation>
        <location evidence="13">Cytoplasm</location>
    </subcellularLocation>
</comment>
<dbReference type="NCBIfam" id="TIGR00516">
    <property type="entry name" value="acpS"/>
    <property type="match status" value="1"/>
</dbReference>
<evidence type="ECO:0000256" key="3">
    <source>
        <dbReference type="ARBA" id="ARBA00022490"/>
    </source>
</evidence>
<evidence type="ECO:0000256" key="1">
    <source>
        <dbReference type="ARBA" id="ARBA00001946"/>
    </source>
</evidence>